<evidence type="ECO:0000313" key="3">
    <source>
        <dbReference type="Proteomes" id="UP001197626"/>
    </source>
</evidence>
<reference evidence="2 3" key="1">
    <citation type="journal article" date="2022" name="Pathogens">
        <title>Staphylococcus ratti sp. nov. Isolated from a Lab Rat.</title>
        <authorList>
            <person name="Kovarovic V."/>
            <person name="Sedlacek I."/>
            <person name="Petras P."/>
            <person name="Kralova S."/>
            <person name="Maslanova I."/>
            <person name="Svec P."/>
            <person name="Neumann-Schaal M."/>
            <person name="Botka T."/>
            <person name="Gelbicova T."/>
            <person name="Stankova E."/>
            <person name="Doskar J."/>
            <person name="Pantucek R."/>
        </authorList>
    </citation>
    <scope>NUCLEOTIDE SEQUENCE [LARGE SCALE GENOMIC DNA]</scope>
    <source>
        <strain evidence="2 3">CCM 9025</strain>
    </source>
</reference>
<sequence>MICPKCQSQRVGETRSGCLLLLVIFGTIFFGIQFIVYASSGALRENTLGSSVVLLFYLIVVAMIWIIYKKKGQRYYCIACQSEFKPHQLKHLKNERHNDSKRG</sequence>
<dbReference type="EMBL" id="CP086654">
    <property type="protein sequence ID" value="UEX89547.1"/>
    <property type="molecule type" value="Genomic_DNA"/>
</dbReference>
<evidence type="ECO:0008006" key="4">
    <source>
        <dbReference type="Google" id="ProtNLM"/>
    </source>
</evidence>
<gene>
    <name evidence="2" type="ORF">LN051_08205</name>
</gene>
<evidence type="ECO:0000313" key="2">
    <source>
        <dbReference type="EMBL" id="UEX89547.1"/>
    </source>
</evidence>
<feature type="transmembrane region" description="Helical" evidence="1">
    <location>
        <begin position="18"/>
        <end position="36"/>
    </location>
</feature>
<proteinExistence type="predicted"/>
<evidence type="ECO:0000256" key="1">
    <source>
        <dbReference type="SAM" id="Phobius"/>
    </source>
</evidence>
<name>A0ABY3PB62_9STAP</name>
<feature type="transmembrane region" description="Helical" evidence="1">
    <location>
        <begin position="48"/>
        <end position="68"/>
    </location>
</feature>
<protein>
    <recommendedName>
        <fullName evidence="4">C2H2-type domain-containing protein</fullName>
    </recommendedName>
</protein>
<keyword evidence="3" id="KW-1185">Reference proteome</keyword>
<dbReference type="RefSeq" id="WP_229292054.1">
    <property type="nucleotide sequence ID" value="NZ_CP086654.1"/>
</dbReference>
<keyword evidence="1" id="KW-0812">Transmembrane</keyword>
<dbReference type="Proteomes" id="UP001197626">
    <property type="component" value="Chromosome"/>
</dbReference>
<organism evidence="2 3">
    <name type="scientific">Staphylococcus ratti</name>
    <dbReference type="NCBI Taxonomy" id="2892440"/>
    <lineage>
        <taxon>Bacteria</taxon>
        <taxon>Bacillati</taxon>
        <taxon>Bacillota</taxon>
        <taxon>Bacilli</taxon>
        <taxon>Bacillales</taxon>
        <taxon>Staphylococcaceae</taxon>
        <taxon>Staphylococcus</taxon>
    </lineage>
</organism>
<accession>A0ABY3PB62</accession>
<keyword evidence="1" id="KW-0472">Membrane</keyword>
<keyword evidence="1" id="KW-1133">Transmembrane helix</keyword>